<dbReference type="AlphaFoldDB" id="A0A1I2AFI6"/>
<dbReference type="RefSeq" id="WP_093917844.1">
    <property type="nucleotide sequence ID" value="NZ_FONW01000001.1"/>
</dbReference>
<dbReference type="GO" id="GO:0016757">
    <property type="term" value="F:glycosyltransferase activity"/>
    <property type="evidence" value="ECO:0007669"/>
    <property type="project" value="InterPro"/>
</dbReference>
<dbReference type="Proteomes" id="UP000198964">
    <property type="component" value="Unassembled WGS sequence"/>
</dbReference>
<dbReference type="SUPFAM" id="SSF53756">
    <property type="entry name" value="UDP-Glycosyltransferase/glycogen phosphorylase"/>
    <property type="match status" value="1"/>
</dbReference>
<keyword evidence="4" id="KW-1185">Reference proteome</keyword>
<dbReference type="InterPro" id="IPR028098">
    <property type="entry name" value="Glyco_trans_4-like_N"/>
</dbReference>
<accession>A0A1I2AFI6</accession>
<dbReference type="InterPro" id="IPR050194">
    <property type="entry name" value="Glycosyltransferase_grp1"/>
</dbReference>
<dbReference type="Pfam" id="PF13439">
    <property type="entry name" value="Glyco_transf_4"/>
    <property type="match status" value="1"/>
</dbReference>
<dbReference type="PANTHER" id="PTHR45947:SF3">
    <property type="entry name" value="SULFOQUINOVOSYL TRANSFERASE SQD2"/>
    <property type="match status" value="1"/>
</dbReference>
<sequence>MMKQKALVFYTYLPPWRIDVFNEMGKYYDLTIVFLNAESEGFTYNREVLTKQLEVNYLFWDKGFKIGSRAFRLGILGLLKKYQPSVVFSHEYSPTSILLALFHRLKRYQFKYIITTSDNLSIAKGAKGIKRKARDFVLSNADGIIVYSQAVKEWYEKSFKELRVEVCPNIQSAETLLKNKKLFPKIRTDYLERYQLESGKVILFIGRLAEVKGLDLLIRAFAQSNREDYKLVIVGEGKEKQNLIDLARKLQVDDAVCFLGYFEGASLYAWYDIANFFILPSRYEPFGAVVNEALVFGCPVVASQYIGALDFIEKDSNGLIFDPLNEGEFIDTLNRSYKMFDGVNPKKKDLMITSFKEHVRSFEYIIENKS</sequence>
<feature type="domain" description="Glycosyltransferase subfamily 4-like N-terminal" evidence="2">
    <location>
        <begin position="53"/>
        <end position="169"/>
    </location>
</feature>
<dbReference type="EMBL" id="FONW01000001">
    <property type="protein sequence ID" value="SFE41590.1"/>
    <property type="molecule type" value="Genomic_DNA"/>
</dbReference>
<feature type="domain" description="Glycosyl transferase family 1" evidence="1">
    <location>
        <begin position="197"/>
        <end position="335"/>
    </location>
</feature>
<dbReference type="STRING" id="655355.SAMN05216283_10183"/>
<organism evidence="3 4">
    <name type="scientific">Sunxiuqinia elliptica</name>
    <dbReference type="NCBI Taxonomy" id="655355"/>
    <lineage>
        <taxon>Bacteria</taxon>
        <taxon>Pseudomonadati</taxon>
        <taxon>Bacteroidota</taxon>
        <taxon>Bacteroidia</taxon>
        <taxon>Marinilabiliales</taxon>
        <taxon>Prolixibacteraceae</taxon>
        <taxon>Sunxiuqinia</taxon>
    </lineage>
</organism>
<dbReference type="Pfam" id="PF00534">
    <property type="entry name" value="Glycos_transf_1"/>
    <property type="match status" value="1"/>
</dbReference>
<gene>
    <name evidence="3" type="ORF">SAMN05216283_10183</name>
</gene>
<keyword evidence="3" id="KW-0808">Transferase</keyword>
<evidence type="ECO:0000313" key="4">
    <source>
        <dbReference type="Proteomes" id="UP000198964"/>
    </source>
</evidence>
<evidence type="ECO:0000313" key="3">
    <source>
        <dbReference type="EMBL" id="SFE41590.1"/>
    </source>
</evidence>
<evidence type="ECO:0000259" key="1">
    <source>
        <dbReference type="Pfam" id="PF00534"/>
    </source>
</evidence>
<proteinExistence type="predicted"/>
<protein>
    <submittedName>
        <fullName evidence="3">Glycosyltransferase involved in cell wall bisynthesis</fullName>
    </submittedName>
</protein>
<dbReference type="InterPro" id="IPR001296">
    <property type="entry name" value="Glyco_trans_1"/>
</dbReference>
<dbReference type="PANTHER" id="PTHR45947">
    <property type="entry name" value="SULFOQUINOVOSYL TRANSFERASE SQD2"/>
    <property type="match status" value="1"/>
</dbReference>
<name>A0A1I2AFI6_9BACT</name>
<dbReference type="CDD" id="cd03811">
    <property type="entry name" value="GT4_GT28_WabH-like"/>
    <property type="match status" value="1"/>
</dbReference>
<dbReference type="Gene3D" id="3.40.50.2000">
    <property type="entry name" value="Glycogen Phosphorylase B"/>
    <property type="match status" value="2"/>
</dbReference>
<evidence type="ECO:0000259" key="2">
    <source>
        <dbReference type="Pfam" id="PF13439"/>
    </source>
</evidence>
<reference evidence="3 4" key="1">
    <citation type="submission" date="2016-10" db="EMBL/GenBank/DDBJ databases">
        <authorList>
            <person name="de Groot N.N."/>
        </authorList>
    </citation>
    <scope>NUCLEOTIDE SEQUENCE [LARGE SCALE GENOMIC DNA]</scope>
    <source>
        <strain evidence="3 4">CGMCC 1.9156</strain>
    </source>
</reference>